<feature type="domain" description="Sulfatase N-terminal" evidence="6">
    <location>
        <begin position="36"/>
        <end position="346"/>
    </location>
</feature>
<dbReference type="PANTHER" id="PTHR42693">
    <property type="entry name" value="ARYLSULFATASE FAMILY MEMBER"/>
    <property type="match status" value="1"/>
</dbReference>
<dbReference type="GO" id="GO:0046872">
    <property type="term" value="F:metal ion binding"/>
    <property type="evidence" value="ECO:0007669"/>
    <property type="project" value="UniProtKB-KW"/>
</dbReference>
<dbReference type="Gene3D" id="3.40.720.10">
    <property type="entry name" value="Alkaline Phosphatase, subunit A"/>
    <property type="match status" value="1"/>
</dbReference>
<feature type="signal peptide" evidence="5">
    <location>
        <begin position="1"/>
        <end position="20"/>
    </location>
</feature>
<dbReference type="Proteomes" id="UP000316921">
    <property type="component" value="Chromosome"/>
</dbReference>
<dbReference type="EMBL" id="CP036287">
    <property type="protein sequence ID" value="QDU68183.1"/>
    <property type="molecule type" value="Genomic_DNA"/>
</dbReference>
<keyword evidence="8" id="KW-1185">Reference proteome</keyword>
<evidence type="ECO:0000256" key="4">
    <source>
        <dbReference type="ARBA" id="ARBA00022837"/>
    </source>
</evidence>
<evidence type="ECO:0000256" key="1">
    <source>
        <dbReference type="ARBA" id="ARBA00008779"/>
    </source>
</evidence>
<keyword evidence="3 7" id="KW-0378">Hydrolase</keyword>
<reference evidence="7 8" key="1">
    <citation type="submission" date="2019-02" db="EMBL/GenBank/DDBJ databases">
        <title>Deep-cultivation of Planctomycetes and their phenomic and genomic characterization uncovers novel biology.</title>
        <authorList>
            <person name="Wiegand S."/>
            <person name="Jogler M."/>
            <person name="Boedeker C."/>
            <person name="Pinto D."/>
            <person name="Vollmers J."/>
            <person name="Rivas-Marin E."/>
            <person name="Kohn T."/>
            <person name="Peeters S.H."/>
            <person name="Heuer A."/>
            <person name="Rast P."/>
            <person name="Oberbeckmann S."/>
            <person name="Bunk B."/>
            <person name="Jeske O."/>
            <person name="Meyerdierks A."/>
            <person name="Storesund J.E."/>
            <person name="Kallscheuer N."/>
            <person name="Luecker S."/>
            <person name="Lage O.M."/>
            <person name="Pohl T."/>
            <person name="Merkel B.J."/>
            <person name="Hornburger P."/>
            <person name="Mueller R.-W."/>
            <person name="Bruemmer F."/>
            <person name="Labrenz M."/>
            <person name="Spormann A.M."/>
            <person name="Op den Camp H."/>
            <person name="Overmann J."/>
            <person name="Amann R."/>
            <person name="Jetten M.S.M."/>
            <person name="Mascher T."/>
            <person name="Medema M.H."/>
            <person name="Devos D.P."/>
            <person name="Kaster A.-K."/>
            <person name="Ovreas L."/>
            <person name="Rohde M."/>
            <person name="Galperin M.Y."/>
            <person name="Jogler C."/>
        </authorList>
    </citation>
    <scope>NUCLEOTIDE SEQUENCE [LARGE SCALE GENOMIC DNA]</scope>
    <source>
        <strain evidence="7 8">Pla133</strain>
    </source>
</reference>
<evidence type="ECO:0000313" key="8">
    <source>
        <dbReference type="Proteomes" id="UP000316921"/>
    </source>
</evidence>
<dbReference type="Pfam" id="PF00884">
    <property type="entry name" value="Sulfatase"/>
    <property type="match status" value="1"/>
</dbReference>
<evidence type="ECO:0000259" key="6">
    <source>
        <dbReference type="Pfam" id="PF00884"/>
    </source>
</evidence>
<proteinExistence type="inferred from homology"/>
<dbReference type="InterPro" id="IPR000917">
    <property type="entry name" value="Sulfatase_N"/>
</dbReference>
<organism evidence="7 8">
    <name type="scientific">Engelhardtia mirabilis</name>
    <dbReference type="NCBI Taxonomy" id="2528011"/>
    <lineage>
        <taxon>Bacteria</taxon>
        <taxon>Pseudomonadati</taxon>
        <taxon>Planctomycetota</taxon>
        <taxon>Planctomycetia</taxon>
        <taxon>Planctomycetia incertae sedis</taxon>
        <taxon>Engelhardtia</taxon>
    </lineage>
</organism>
<accession>A0A518BML3</accession>
<dbReference type="InterPro" id="IPR050738">
    <property type="entry name" value="Sulfatase"/>
</dbReference>
<dbReference type="PROSITE" id="PS00523">
    <property type="entry name" value="SULFATASE_1"/>
    <property type="match status" value="1"/>
</dbReference>
<dbReference type="RefSeq" id="WP_145066983.1">
    <property type="nucleotide sequence ID" value="NZ_CP036287.1"/>
</dbReference>
<dbReference type="PANTHER" id="PTHR42693:SF53">
    <property type="entry name" value="ENDO-4-O-SULFATASE"/>
    <property type="match status" value="1"/>
</dbReference>
<dbReference type="EC" id="3.1.6.1" evidence="7"/>
<keyword evidence="4" id="KW-0106">Calcium</keyword>
<evidence type="ECO:0000256" key="5">
    <source>
        <dbReference type="SAM" id="SignalP"/>
    </source>
</evidence>
<dbReference type="KEGG" id="pbap:Pla133_32770"/>
<name>A0A518BML3_9BACT</name>
<comment type="similarity">
    <text evidence="1">Belongs to the sulfatase family.</text>
</comment>
<dbReference type="InterPro" id="IPR024607">
    <property type="entry name" value="Sulfatase_CS"/>
</dbReference>
<dbReference type="GO" id="GO:0004065">
    <property type="term" value="F:arylsulfatase activity"/>
    <property type="evidence" value="ECO:0007669"/>
    <property type="project" value="UniProtKB-EC"/>
</dbReference>
<protein>
    <submittedName>
        <fullName evidence="7">Arylsulfatase</fullName>
        <ecNumber evidence="7">3.1.6.1</ecNumber>
    </submittedName>
</protein>
<dbReference type="InterPro" id="IPR017850">
    <property type="entry name" value="Alkaline_phosphatase_core_sf"/>
</dbReference>
<evidence type="ECO:0000313" key="7">
    <source>
        <dbReference type="EMBL" id="QDU68183.1"/>
    </source>
</evidence>
<sequence precursor="true">MSQRLRVARTLLGVTCVAFALAGLGAATPGGTPPTNVLLLLADDVGVDSLTLYGLGTLAANTPNLDALAAGGMRFDNAFSNPTCSPTRATLLTGRYSFRTGIGAIVDTSGGGLPLSEVTLPEMLDLGATTPWSHAMFGKWHLGHLNIGGPLAPNLAGFSHFAGSLQNLDPPAQSYTSWNKIVDGVTTHVDAYATTEVVDDALAWIATAPEPWFTYVSFHSAHTPYHAPPANLHTVDLSGAGEPNMDPVPYYRAMIEAMDTEIGRLLAGLGTTLDNTLVVFFGDNGTATEVTLPPFSPAQAKGKLFHQGTRVPLIVSGPQVAVAGSTSQALVNTTDFFATLAEVAGVDLTNVEPAGQVLDSISFLPSLADPAAAGARDLVFAERFWPNQPHTSVPVQPLGYTCQPTLDPGGEISMSLSLCGGALVDGNTADLTLTGAPALAPVWLAIGSKYDPLPLPALGGVQGPNPIAYMISALTDPSGSLVVPGLKGNIGPFVFYFQAVAQNPLNLYQLLWSNVVETHYLGVDSKAVFDGRYKLIASVLGGPDLFFDLWNDPFEQVNLLDAPLASADAVSFDNLTLRLTTLIAP</sequence>
<feature type="chain" id="PRO_5022010396" evidence="5">
    <location>
        <begin position="21"/>
        <end position="585"/>
    </location>
</feature>
<evidence type="ECO:0000256" key="2">
    <source>
        <dbReference type="ARBA" id="ARBA00022723"/>
    </source>
</evidence>
<evidence type="ECO:0000256" key="3">
    <source>
        <dbReference type="ARBA" id="ARBA00022801"/>
    </source>
</evidence>
<dbReference type="AlphaFoldDB" id="A0A518BML3"/>
<gene>
    <name evidence="7" type="primary">atsA_9</name>
    <name evidence="7" type="ORF">Pla133_32770</name>
</gene>
<dbReference type="SUPFAM" id="SSF53649">
    <property type="entry name" value="Alkaline phosphatase-like"/>
    <property type="match status" value="1"/>
</dbReference>
<keyword evidence="2" id="KW-0479">Metal-binding</keyword>
<keyword evidence="5" id="KW-0732">Signal</keyword>